<dbReference type="InterPro" id="IPR007110">
    <property type="entry name" value="Ig-like_dom"/>
</dbReference>
<dbReference type="Pfam" id="PF07679">
    <property type="entry name" value="I-set"/>
    <property type="match status" value="11"/>
</dbReference>
<dbReference type="PROSITE" id="PS50835">
    <property type="entry name" value="IG_LIKE"/>
    <property type="match status" value="7"/>
</dbReference>
<dbReference type="InterPro" id="IPR003961">
    <property type="entry name" value="FN3_dom"/>
</dbReference>
<feature type="compositionally biased region" description="Basic and acidic residues" evidence="6">
    <location>
        <begin position="35"/>
        <end position="58"/>
    </location>
</feature>
<feature type="compositionally biased region" description="Basic and acidic residues" evidence="6">
    <location>
        <begin position="2944"/>
        <end position="2963"/>
    </location>
</feature>
<dbReference type="CDD" id="cd00096">
    <property type="entry name" value="Ig"/>
    <property type="match status" value="1"/>
</dbReference>
<feature type="region of interest" description="Disordered" evidence="6">
    <location>
        <begin position="1892"/>
        <end position="1914"/>
    </location>
</feature>
<feature type="compositionally biased region" description="Basic and acidic residues" evidence="6">
    <location>
        <begin position="1474"/>
        <end position="1496"/>
    </location>
</feature>
<feature type="compositionally biased region" description="Basic and acidic residues" evidence="6">
    <location>
        <begin position="2648"/>
        <end position="2666"/>
    </location>
</feature>
<dbReference type="Proteomes" id="UP000835052">
    <property type="component" value="Unassembled WGS sequence"/>
</dbReference>
<accession>A0A8S1GSP2</accession>
<feature type="compositionally biased region" description="Basic and acidic residues" evidence="6">
    <location>
        <begin position="2047"/>
        <end position="2057"/>
    </location>
</feature>
<feature type="compositionally biased region" description="Basic and acidic residues" evidence="6">
    <location>
        <begin position="3333"/>
        <end position="3395"/>
    </location>
</feature>
<dbReference type="FunFam" id="2.60.40.10:FF:002533">
    <property type="entry name" value="Titin homolog"/>
    <property type="match status" value="1"/>
</dbReference>
<feature type="region of interest" description="Disordered" evidence="6">
    <location>
        <begin position="4682"/>
        <end position="4704"/>
    </location>
</feature>
<feature type="region of interest" description="Disordered" evidence="6">
    <location>
        <begin position="1438"/>
        <end position="1598"/>
    </location>
</feature>
<dbReference type="FunFam" id="2.60.40.10:FF:002282">
    <property type="entry name" value="Titin homolog"/>
    <property type="match status" value="1"/>
</dbReference>
<feature type="region of interest" description="Disordered" evidence="6">
    <location>
        <begin position="493"/>
        <end position="552"/>
    </location>
</feature>
<feature type="compositionally biased region" description="Polar residues" evidence="6">
    <location>
        <begin position="2462"/>
        <end position="2474"/>
    </location>
</feature>
<feature type="compositionally biased region" description="Polar residues" evidence="6">
    <location>
        <begin position="3397"/>
        <end position="3408"/>
    </location>
</feature>
<reference evidence="9" key="1">
    <citation type="submission" date="2020-10" db="EMBL/GenBank/DDBJ databases">
        <authorList>
            <person name="Kikuchi T."/>
        </authorList>
    </citation>
    <scope>NUCLEOTIDE SEQUENCE</scope>
    <source>
        <strain evidence="9">NKZ352</strain>
    </source>
</reference>
<feature type="compositionally biased region" description="Basic and acidic residues" evidence="6">
    <location>
        <begin position="3017"/>
        <end position="3099"/>
    </location>
</feature>
<feature type="region of interest" description="Disordered" evidence="6">
    <location>
        <begin position="1056"/>
        <end position="1087"/>
    </location>
</feature>
<sequence>MKKGSKKSLTRSLKIKDDGELVEVEKNEEDVELNSEYHREDETAGKSHNLTEKKKEQESDQLTEATRNAKFLKRQKTGEDAEKSLREEPKLTENYSYEERRRRVRFEHPAEEGAASALSKDAGKAETSLSLTQAPQKLKKTEETKDAFSTIKSKDDLQKEQTSFEEKSMNSSRKAPIDDSETKFTYPSKEHEANSLSAVKSKHAFSHKEDEGRTEKNLGENTERSSFEERKKTAKKKKEEDNAETSHQATIGNDDRNSLSISSKNIRMRKKQPSESTEAIGNDKQKTETSYAEVHKSKAPKREETSEKTDAMIDLKQKDDASLALNNKNVKLQKPEEEDKTTEKISTKPSLREESKLEDKSAAWKMEKDSQKKTAEKSVSELQKVKDALATICVSQSLQPEHTAQSEESTEKTIAEPNNDKDALAMTGLRKQLKTVVKSENSTEKFLTQPRNVKDALATTNLTKSIEAENPVGTKGFLEKTIADLSKEKDALATTALHPSLKSKKPTEVSTEASRNKNEPVERNSLSLTTVNSQKSKPSSDGSASYDIKPVTPKATDQISLVDFEHSITLEPAADSNKQREERVNATTEKSLAEPHSGKDFLAAIGLNKSLKSDNLNNMEGSIQKSFAEPQNENDSLAMTSLHTSLSPPEVAKADVDVNQKEKKTTEETSLNLTSINSKKTKPTTEVNASRDVKPAKSKEGEKEELSITATAPSLIAEPSDQSSESSLPIRRTQEETKFTEKNSVFEKERPAQTDGAYNLLPVQNKERESISLMGVEQVLSKHPVDSRVEDVRKAEVGGATSYVETHKADSLSSEENSAAADAKIPTSRKDADGLAIVAENKQYEKSDTAERASTTVKEKRLKKAKSKLEEKSIRSIQKRDQVADQTENTLPEQSGAKDSLSLISVDPILLPEKAYEEVHQSSAQETDKTKYSEKNVQNELNKKVENDAADFEKLLKSNDKNIFAETNNKGDLKKKSPRAQATTTQKEKIAKENSSLVSKEKLVELSRDEEMAGAEGKLVDQDVTAETLSTTNAENDFKKAGLVDETAGLVVEKGAEREASSLAQTSKTAKHRRRSSKAEANKTIAVTPKDVDRLEALQKDAQFKKDNETRNSEGDVIPTQKEDTALSVCDQDNELNKETTQLQAEKILKVKKIELDSLAELNAKSQLSKKPSVAETVGPVPSEREVTSTSLEDKLVDVEKNAADVDEETSKTLLEKDKQQKTLSVKNEAKKEATADTTLEINREKKPPKKEHAKTKLSTDDKSADSLTVRVKDLKLQNEEPSQEEAETLRKASKQKAFSEEKAPLSDTHKDLHAINKTQEDTAEKVAPEKSQEKAAVAIADSDPTLSRGEQSSRTSMTSPAVFVEITAYGVIDTNAVAKAKEATGFAEFDLSPASYNQEELSVMDADHSLTDETKKKAEAAEIPTLSADKMTFSVGHANLNLKKEDEKGQKTASKDHPEKSRVDYSESQNDFEIGKESKQNDAVETSDQKAKEKQSLAVQEIDANVEADGKKESATAAREQKVQDRLKASVPETKQERDKLVKDSTQGNLQQARYPTLLIHENLDKNEETDFEDEEEEEGEADGIQNDNVENGAQKKGKKKFIISAISMDGEFSDAESIAFAEDGARVERRRKKKSVRIDPVTQVQNEKMPTSEKRPTETVVEEGAAPSFKKKMQYIGCIEGDNVKIEFKINSNPSPKIGVSRNDKAVNDKHKMHIARRSDGNVHTFQVTIDGVAKTDGGKLVFEATNKFGNDKCTVLLDVRDASSFVQDPAEEYQAAGLVDTVSDVCVKEGDTAKLTGKVSGFPLPELIWIKNGREVDMMAPSTKYHLEYHSDGEFEARIANCGFEDDDDYSLLVENLAGVDSCNFQVYVDCKEYPQDDHFNRRRRLQRGKAIGEASSDSEIEGKNKKRKRRMKKVFERTNPNAPRLTQLIPPRFDKILSDHDAVVGENVVMMVETLGEPEPQVWFYQDGKLIDETNEKVEIRHEEEKRKHWLILKDIRKDEEAEYACQAINVVGEAWCFSDVFVHSSIPGPVFVRQPIQIQEKPIDEAEEDKKDNKVKKKKAKEEAEKEIVVQQQEEVTFEEEKKNEKDDKIKKTKKKRDESVKPEKKEGVLEKTAQDTEIEEQQVQKKKEEVEQAAQDEEKKGKTDSEVAEQDVTAITQQEETKKSQELEQASQEKKKKEQTKKDVGKRKDSNAKVVAQEEESKETKLSAERTGEELKKKSDKKEETETTIAKIQDAQKAENDSAEETKRQDEKLMKDSAKPVEDKKAEEKQQAVPKVDSKEKKTAADKKTVVEIGEAKKEAEEKAEKTKPTSDETTKDKEKVEDEKKESVAAKKKTAEVGKEKTLDQKKKEVDDKKGRDEKPIEGKEEKAKPKSKLETVPQPKLDTKDKKKEEKAKRSEPKSKQEKKPGEHAEARRPSIKVEVQPEVGKEEEKKKKNIPKPLFIPDEISSRFGDPSTIHSETNITTQITAREGSAEIMSPLTQPQSASVVMKVESANKTKDSAEFSFKRRSETPEGKNKRKEGLPPRAEDKKTEEGVGVEPKKKTSKAEPAGQHEIKKEESTAEAHISLLTAAKTDSAAVATEISTTVQLPQLTESKDSKKIELEKPEKKEEVKAEVKPKKKVAKLETSQESASRKTSTTEAESVKTNEETLQKEDIEKKTTTKRRSSSSSKQALEKKPSVTSKTSDPTEPKKPGQETPKAIENIADSALKVEADQKAAEKNLRQTQVDKKDTTKKPTQEQHDDKKKTVKKDEEPKERTKLTKERSVEVTSVREDGTPIETAVDGKKETITTETSLKADFSTEVTDAKNAKEGKSAKDETTPILPREDTEAGRDIKLSETKEKSAEKIEVEQDYKKETVEEVQRNEKSAENKAKKVAEKETPEPSEKEAIKEKTMTKRRSSKSRPEKEKAVEPSAVQKVSKSESEERDMVVDDAVSKNSEARKAKETTKGSSAEEKTPSKQQVETVEARKPTESAEMKPKVPEKKAETKTKKDSKSKANEEAKPNEASVAKNFEDAKINEEEPEKTSEEKPPTKPKEQVVSEEKASKTVDGVDTKKMKSEGEKAMKDDAKLQVKKLQAESKPEAKKKEVVEPPEKQTITGKKTTEQEAEMQKLEKVEQVLEKPAVTIKKKILKEVLEAETEQKSALVAKKENLTEKLTSREAEKEEPNKKKTETEKKAAEKLRLTEVEKKEAVNKPKDEQPADKKKTTVKKDAEPEKETNGTTEKPTDVSSIKEGVSLGKTVVDEKKEVVSVKTALKKEPSKDVPEVKKAKEVITDKSAEDKTAAKLQKEKAEVEKDAKLSEPEGKSEKKADKLKAKKDTQPESVEEDQPKGKSIEKKAEKVETEKDTKPAKPEEKTAKKVDKVDGKQKVDHPEDAETKSKTSRAKEEAPSTKPTVEIQASLQSEEKTVPPEKLEKEKTINEVSRPEEKEKTDAEKKSKSKKKSSKAAETKKITIEETSEGTLSLSEKKPALEEQESALNVDGTSATVKLPTDKSAPEVQDSSLNVDGTSATVKLLGKEEIEPEGVEKPAEKVGPADTSKADTTENAHEIKEQKEEKKTKKRVVKKPNKGKTAEEDDSATASVQEKEEKPESAEIPQFSKEPKSVAEEKIFSDASLRNRSTNGAEDASFYDSSRKTSLASSDEGRRRRRRRTGFASTFTAETLALRGDNVEFEVELYNEEDEVRWEVDSKDASKNARCHFTESSFFRTLILDNVSPDDTGLVVTAFSDGQSVSTKLAVEELPTTFVNYLPRKSSGKEGQELTISVTFNHPVDVNSVFWFKDGKKLADSTEYSIDTVGCSCSLTIRRANYADSGKYEVQCEGARCGTYITVQGKPVISGDGAKQVVQVDKDEKIKVHIPYDSEPEASFSLLKEGKEAEFDMRSQVDVVDDGIVYSKRNATKDDAGEYTVSLKNEFGEATQKFVVKVNDSPPAPSDISVTQIESDALTVEWNPPSDNNGAAITSYVIEKKEEGRRKFHKVATVSGAKTSYIVDELEMASSYIIRVAAVNKFGTGDFVETKPVTTGSPFGAPVISSAPEIEPHSANTCNLSWATPETDGGSPIYGYDVFQKEDNGDWHKLNTDDLVFVEKYHVKGLNSGVDYQFKVEAINEAGIRSSSNVPSETYSIHGNPPEVVLEVPSVKVLDSDKVQVTWNAEGNDDFVIQYKSDGSSIWANVESATAECVIDGLREGISYVFRVAARNVFGTGEYSDESVPMKILADDAPRIIKAIKSTTIPKKRSLRLECHATGHPTPEYIWFKDGEEVIPSDENTEIVNEGFMSALIIHVVSDAHAGEYKVLVENDHGSSESTATVSLSDVRAHFNSSFGELTETEEGRDIELTCEVSDEEAVVNWYKDGKKLVPSDRVQFFAVARKRTIRIKNTTSADSGTYKCETSDGRSRTEGEVVVKEEESRITVGPQDKVISAFGETVELTCELTKPVRKVAWYKNGQEVWPQMNKTAMSVEGTKAVLEIKNFNTHDIGEYVAALSENEKSAAANLSLEVLPEVELPEDFEGDVVCHAGKELDFQINFTGFPPPKVHITSNGTPIRALGDVEEYDDSVSVRMKNLKRSDSGPLRITAENAKGFVTREVNLDVIDVPSEPLALRVSDVTEDSALISWEAPEETNGAPITGYVVERKGVDNNRWRPVGHLKSTQFTFSADELFSNQVYGFRVLAVNEVGESEPSETVDAMTKEESEPRSESSDVFVPRIAQLETPSKPRLTVEGTKVHLEWDWIPETSLYKLERKQEGEDDWMELANTDRNSFSDRSIVESGIYVYQVTATGIHAISDPSPTSDSATIQVDEKLSKKSKKPEENISKDEADVVQVNGGDAVSAKSDEIQEINIERQDAKTEEVTEIKEEQKAISEEKAPDATEKQPLVEKKEKVLKKKETASVEKDKAEAEGELKEVKEKLKKGKTVEKTASQASEQEKEEISSVKKSEENEKQTEDVAEEALVKAEETHVEMKSGAYGEIKATIASTDVDVEWKKNGKKLDASISVETKGTTTTLRIPSVDDKSSGEYTCRVKSREGKEASVSIIVSVKDVPRVEAESAVVEVKEGETARLAARVAGSPKPACHWTKDEKPIKEDKNVKSSVKEGVAELTISKVEAAHAGTYRLSASNTSGENNVEIALKIKGTPSAPVGPLVITDITNTSVNLAWKASENDGGSQILGYCIEKKESSKRSWSFVQRTTKEQFTLEGLAQKTSYDIRVMAENAYGTGAAIEGQATTTEVKEKPTQAPGKPAITATTAKTVSLEWKGVDQEEITYTVQMKEANSKRAWSTAAKDIQETSTTVVDLKEGSDYVFRVMATNGAGQGPASEQSDVAKCQQPVETSKPKFVVTPEDIISVKGSKTKISAEFSGQPAPEIHWFKNKKEIFSGQRQWIETVGNATSLTIGELREDDEGEYKIALKNSQGSVEHSLKLTMDQLPEINRVERYSSTLVFDKGETVKLRLSFSGTLFKERFYFF</sequence>
<feature type="compositionally biased region" description="Basic and acidic residues" evidence="6">
    <location>
        <begin position="917"/>
        <end position="934"/>
    </location>
</feature>
<dbReference type="PRINTS" id="PR00014">
    <property type="entry name" value="FNTYPEIII"/>
</dbReference>
<feature type="region of interest" description="Disordered" evidence="6">
    <location>
        <begin position="622"/>
        <end position="761"/>
    </location>
</feature>
<dbReference type="FunFam" id="2.60.40.10:FF:000107">
    <property type="entry name" value="Myosin, light chain kinase a"/>
    <property type="match status" value="2"/>
</dbReference>
<feature type="compositionally biased region" description="Basic and acidic residues" evidence="6">
    <location>
        <begin position="3521"/>
        <end position="3536"/>
    </location>
</feature>
<feature type="compositionally biased region" description="Basic and acidic residues" evidence="6">
    <location>
        <begin position="3247"/>
        <end position="3326"/>
    </location>
</feature>
<feature type="region of interest" description="Disordered" evidence="6">
    <location>
        <begin position="26"/>
        <end position="380"/>
    </location>
</feature>
<dbReference type="PANTHER" id="PTHR14340">
    <property type="entry name" value="MICROFIBRIL-ASSOCIATED GLYCOPROTEIN 3"/>
    <property type="match status" value="1"/>
</dbReference>
<feature type="compositionally biased region" description="Polar residues" evidence="6">
    <location>
        <begin position="3225"/>
        <end position="3235"/>
    </location>
</feature>
<comment type="caution">
    <text evidence="9">The sequence shown here is derived from an EMBL/GenBank/DDBJ whole genome shotgun (WGS) entry which is preliminary data.</text>
</comment>
<dbReference type="PANTHER" id="PTHR14340:SF9">
    <property type="entry name" value="FIBRONECTIN TYPE-III DOMAIN-CONTAINING PROTEIN"/>
    <property type="match status" value="1"/>
</dbReference>
<dbReference type="InterPro" id="IPR003599">
    <property type="entry name" value="Ig_sub"/>
</dbReference>
<feature type="compositionally biased region" description="Basic and acidic residues" evidence="6">
    <location>
        <begin position="2715"/>
        <end position="2781"/>
    </location>
</feature>
<feature type="domain" description="Ig-like" evidence="7">
    <location>
        <begin position="3747"/>
        <end position="3820"/>
    </location>
</feature>
<feature type="compositionally biased region" description="Polar residues" evidence="6">
    <location>
        <begin position="2634"/>
        <end position="2647"/>
    </location>
</feature>
<feature type="compositionally biased region" description="Basic and acidic residues" evidence="6">
    <location>
        <begin position="4927"/>
        <end position="4950"/>
    </location>
</feature>
<dbReference type="GO" id="GO:0005737">
    <property type="term" value="C:cytoplasm"/>
    <property type="evidence" value="ECO:0007669"/>
    <property type="project" value="UniProtKB-SubCell"/>
</dbReference>
<feature type="compositionally biased region" description="Polar residues" evidence="6">
    <location>
        <begin position="3505"/>
        <end position="3517"/>
    </location>
</feature>
<dbReference type="SUPFAM" id="SSF49265">
    <property type="entry name" value="Fibronectin type III"/>
    <property type="match status" value="4"/>
</dbReference>
<feature type="compositionally biased region" description="Basic and acidic residues" evidence="6">
    <location>
        <begin position="689"/>
        <end position="706"/>
    </location>
</feature>
<dbReference type="Gene3D" id="2.60.40.10">
    <property type="entry name" value="Immunoglobulins"/>
    <property type="match status" value="20"/>
</dbReference>
<evidence type="ECO:0000256" key="3">
    <source>
        <dbReference type="ARBA" id="ARBA00022737"/>
    </source>
</evidence>
<feature type="compositionally biased region" description="Basic and acidic residues" evidence="6">
    <location>
        <begin position="206"/>
        <end position="231"/>
    </location>
</feature>
<dbReference type="InterPro" id="IPR036116">
    <property type="entry name" value="FN3_sf"/>
</dbReference>
<feature type="region of interest" description="Disordered" evidence="6">
    <location>
        <begin position="2047"/>
        <end position="2568"/>
    </location>
</feature>
<feature type="compositionally biased region" description="Polar residues" evidence="6">
    <location>
        <begin position="668"/>
        <end position="688"/>
    </location>
</feature>
<evidence type="ECO:0000256" key="1">
    <source>
        <dbReference type="ARBA" id="ARBA00004496"/>
    </source>
</evidence>
<evidence type="ECO:0000256" key="2">
    <source>
        <dbReference type="ARBA" id="ARBA00022490"/>
    </source>
</evidence>
<feature type="domain" description="Fibronectin type-III" evidence="8">
    <location>
        <begin position="5238"/>
        <end position="5329"/>
    </location>
</feature>
<feature type="compositionally biased region" description="Basic and acidic residues" evidence="6">
    <location>
        <begin position="333"/>
        <end position="380"/>
    </location>
</feature>
<feature type="compositionally biased region" description="Basic and acidic residues" evidence="6">
    <location>
        <begin position="3409"/>
        <end position="3442"/>
    </location>
</feature>
<feature type="compositionally biased region" description="Basic and acidic residues" evidence="6">
    <location>
        <begin position="139"/>
        <end position="168"/>
    </location>
</feature>
<feature type="compositionally biased region" description="Polar residues" evidence="6">
    <location>
        <begin position="397"/>
        <end position="407"/>
    </location>
</feature>
<feature type="compositionally biased region" description="Basic and acidic residues" evidence="6">
    <location>
        <begin position="732"/>
        <end position="752"/>
    </location>
</feature>
<dbReference type="FunFam" id="2.60.40.10:FF:000211">
    <property type="entry name" value="Obscurin-like protein 1"/>
    <property type="match status" value="1"/>
</dbReference>
<feature type="domain" description="Ig-like" evidence="7">
    <location>
        <begin position="5044"/>
        <end position="5130"/>
    </location>
</feature>
<dbReference type="Pfam" id="PF00041">
    <property type="entry name" value="fn3"/>
    <property type="match status" value="6"/>
</dbReference>
<feature type="compositionally biased region" description="Basic residues" evidence="6">
    <location>
        <begin position="1247"/>
        <end position="1256"/>
    </location>
</feature>
<dbReference type="SMART" id="SM00060">
    <property type="entry name" value="FN3"/>
    <property type="match status" value="6"/>
</dbReference>
<feature type="compositionally biased region" description="Basic and acidic residues" evidence="6">
    <location>
        <begin position="3451"/>
        <end position="3460"/>
    </location>
</feature>
<feature type="domain" description="Fibronectin type-III" evidence="8">
    <location>
        <begin position="5140"/>
        <end position="5234"/>
    </location>
</feature>
<keyword evidence="5" id="KW-0393">Immunoglobulin domain</keyword>
<feature type="compositionally biased region" description="Basic and acidic residues" evidence="6">
    <location>
        <begin position="2165"/>
        <end position="2197"/>
    </location>
</feature>
<keyword evidence="4" id="KW-1015">Disulfide bond</keyword>
<dbReference type="InterPro" id="IPR036179">
    <property type="entry name" value="Ig-like_dom_sf"/>
</dbReference>
<feature type="compositionally biased region" description="Basic and acidic residues" evidence="6">
    <location>
        <begin position="2925"/>
        <end position="2935"/>
    </location>
</feature>
<feature type="region of interest" description="Disordered" evidence="6">
    <location>
        <begin position="397"/>
        <end position="423"/>
    </location>
</feature>
<feature type="region of interest" description="Disordered" evidence="6">
    <location>
        <begin position="4849"/>
        <end position="4950"/>
    </location>
</feature>
<name>A0A8S1GSP2_9PELO</name>
<dbReference type="InterPro" id="IPR003598">
    <property type="entry name" value="Ig_sub2"/>
</dbReference>
<dbReference type="InterPro" id="IPR013783">
    <property type="entry name" value="Ig-like_fold"/>
</dbReference>
<feature type="compositionally biased region" description="Basic and acidic residues" evidence="6">
    <location>
        <begin position="2810"/>
        <end position="2900"/>
    </location>
</feature>
<feature type="compositionally biased region" description="Polar residues" evidence="6">
    <location>
        <begin position="884"/>
        <end position="893"/>
    </location>
</feature>
<feature type="compositionally biased region" description="Basic and acidic residues" evidence="6">
    <location>
        <begin position="1443"/>
        <end position="1466"/>
    </location>
</feature>
<feature type="domain" description="Fibronectin type-III" evidence="8">
    <location>
        <begin position="4036"/>
        <end position="4135"/>
    </location>
</feature>
<evidence type="ECO:0000256" key="4">
    <source>
        <dbReference type="ARBA" id="ARBA00023157"/>
    </source>
</evidence>
<feature type="compositionally biased region" description="Polar residues" evidence="6">
    <location>
        <begin position="524"/>
        <end position="543"/>
    </location>
</feature>
<feature type="compositionally biased region" description="Basic and acidic residues" evidence="6">
    <location>
        <begin position="409"/>
        <end position="423"/>
    </location>
</feature>
<feature type="compositionally biased region" description="Basic and acidic residues" evidence="6">
    <location>
        <begin position="3605"/>
        <end position="3616"/>
    </location>
</feature>
<feature type="domain" description="Fibronectin type-III" evidence="8">
    <location>
        <begin position="4137"/>
        <end position="4223"/>
    </location>
</feature>
<feature type="compositionally biased region" description="Basic and acidic residues" evidence="6">
    <location>
        <begin position="1509"/>
        <end position="1544"/>
    </location>
</feature>
<feature type="compositionally biased region" description="Basic and acidic residues" evidence="6">
    <location>
        <begin position="652"/>
        <end position="667"/>
    </location>
</feature>
<feature type="compositionally biased region" description="Basic and acidic residues" evidence="6">
    <location>
        <begin position="3143"/>
        <end position="3224"/>
    </location>
</feature>
<feature type="compositionally biased region" description="Basic and acidic residues" evidence="6">
    <location>
        <begin position="3544"/>
        <end position="3563"/>
    </location>
</feature>
<feature type="region of interest" description="Disordered" evidence="6">
    <location>
        <begin position="1100"/>
        <end position="1123"/>
    </location>
</feature>
<keyword evidence="2" id="KW-0963">Cytoplasm</keyword>
<evidence type="ECO:0000256" key="5">
    <source>
        <dbReference type="ARBA" id="ARBA00023319"/>
    </source>
</evidence>
<feature type="region of interest" description="Disordered" evidence="6">
    <location>
        <begin position="569"/>
        <end position="595"/>
    </location>
</feature>
<feature type="compositionally biased region" description="Basic and acidic residues" evidence="6">
    <location>
        <begin position="1183"/>
        <end position="1221"/>
    </location>
</feature>
<dbReference type="SMART" id="SM00409">
    <property type="entry name" value="IG"/>
    <property type="match status" value="13"/>
</dbReference>
<dbReference type="FunFam" id="2.60.40.10:FF:002550">
    <property type="entry name" value="Titin homolog"/>
    <property type="match status" value="1"/>
</dbReference>
<dbReference type="SMART" id="SM00408">
    <property type="entry name" value="IGc2"/>
    <property type="match status" value="8"/>
</dbReference>
<organism evidence="9 10">
    <name type="scientific">Caenorhabditis auriculariae</name>
    <dbReference type="NCBI Taxonomy" id="2777116"/>
    <lineage>
        <taxon>Eukaryota</taxon>
        <taxon>Metazoa</taxon>
        <taxon>Ecdysozoa</taxon>
        <taxon>Nematoda</taxon>
        <taxon>Chromadorea</taxon>
        <taxon>Rhabditida</taxon>
        <taxon>Rhabditina</taxon>
        <taxon>Rhabditomorpha</taxon>
        <taxon>Rhabditoidea</taxon>
        <taxon>Rhabditidae</taxon>
        <taxon>Peloderinae</taxon>
        <taxon>Caenorhabditis</taxon>
    </lineage>
</organism>
<feature type="compositionally biased region" description="Basic and acidic residues" evidence="6">
    <location>
        <begin position="2389"/>
        <end position="2421"/>
    </location>
</feature>
<feature type="compositionally biased region" description="Basic and acidic residues" evidence="6">
    <location>
        <begin position="175"/>
        <end position="193"/>
    </location>
</feature>
<feature type="domain" description="Fibronectin type-III" evidence="8">
    <location>
        <begin position="4601"/>
        <end position="4695"/>
    </location>
</feature>
<feature type="compositionally biased region" description="Basic and acidic residues" evidence="6">
    <location>
        <begin position="4691"/>
        <end position="4702"/>
    </location>
</feature>
<feature type="domain" description="Ig-like" evidence="7">
    <location>
        <begin position="4335"/>
        <end position="4409"/>
    </location>
</feature>
<feature type="compositionally biased region" description="Basic and acidic residues" evidence="6">
    <location>
        <begin position="867"/>
        <end position="883"/>
    </location>
</feature>
<feature type="compositionally biased region" description="Basic and acidic residues" evidence="6">
    <location>
        <begin position="2208"/>
        <end position="2231"/>
    </location>
</feature>
<evidence type="ECO:0000259" key="7">
    <source>
        <dbReference type="PROSITE" id="PS50835"/>
    </source>
</evidence>
<feature type="compositionally biased region" description="Basic and acidic residues" evidence="6">
    <location>
        <begin position="1100"/>
        <end position="1114"/>
    </location>
</feature>
<feature type="compositionally biased region" description="Basic and acidic residues" evidence="6">
    <location>
        <begin position="2084"/>
        <end position="2120"/>
    </location>
</feature>
<feature type="compositionally biased region" description="Basic and acidic residues" evidence="6">
    <location>
        <begin position="2128"/>
        <end position="2151"/>
    </location>
</feature>
<feature type="compositionally biased region" description="Basic and acidic residues" evidence="6">
    <location>
        <begin position="842"/>
        <end position="851"/>
    </location>
</feature>
<feature type="compositionally biased region" description="Polar residues" evidence="6">
    <location>
        <begin position="622"/>
        <end position="647"/>
    </location>
</feature>
<feature type="region of interest" description="Disordered" evidence="6">
    <location>
        <begin position="2590"/>
        <end position="3111"/>
    </location>
</feature>
<evidence type="ECO:0000313" key="10">
    <source>
        <dbReference type="Proteomes" id="UP000835052"/>
    </source>
</evidence>
<evidence type="ECO:0000259" key="8">
    <source>
        <dbReference type="PROSITE" id="PS50853"/>
    </source>
</evidence>
<feature type="compositionally biased region" description="Polar residues" evidence="6">
    <location>
        <begin position="1345"/>
        <end position="1358"/>
    </location>
</feature>
<feature type="domain" description="Ig-like" evidence="7">
    <location>
        <begin position="5335"/>
        <end position="5423"/>
    </location>
</feature>
<feature type="compositionally biased region" description="Basic residues" evidence="6">
    <location>
        <begin position="3564"/>
        <end position="3574"/>
    </location>
</feature>
<evidence type="ECO:0008006" key="11">
    <source>
        <dbReference type="Google" id="ProtNLM"/>
    </source>
</evidence>
<feature type="compositionally biased region" description="Basic and acidic residues" evidence="6">
    <location>
        <begin position="1298"/>
        <end position="1334"/>
    </location>
</feature>
<feature type="compositionally biased region" description="Basic and acidic residues" evidence="6">
    <location>
        <begin position="2240"/>
        <end position="2381"/>
    </location>
</feature>
<feature type="domain" description="Ig-like" evidence="7">
    <location>
        <begin position="4413"/>
        <end position="4502"/>
    </location>
</feature>
<feature type="domain" description="Ig-like" evidence="7">
    <location>
        <begin position="4226"/>
        <end position="4315"/>
    </location>
</feature>
<keyword evidence="3" id="KW-0677">Repeat</keyword>
<feature type="compositionally biased region" description="Basic and acidic residues" evidence="6">
    <location>
        <begin position="76"/>
        <end position="111"/>
    </location>
</feature>
<feature type="compositionally biased region" description="Basic and acidic residues" evidence="6">
    <location>
        <begin position="1258"/>
        <end position="1279"/>
    </location>
</feature>
<feature type="domain" description="Fibronectin type-III" evidence="8">
    <location>
        <begin position="3936"/>
        <end position="4030"/>
    </location>
</feature>
<dbReference type="PROSITE" id="PS50853">
    <property type="entry name" value="FN3"/>
    <property type="match status" value="6"/>
</dbReference>
<protein>
    <recommendedName>
        <fullName evidence="11">Ig-like domain-containing protein</fullName>
    </recommendedName>
</protein>
<feature type="compositionally biased region" description="Acidic residues" evidence="6">
    <location>
        <begin position="1571"/>
        <end position="1583"/>
    </location>
</feature>
<feature type="domain" description="Ig-like" evidence="7">
    <location>
        <begin position="4952"/>
        <end position="5035"/>
    </location>
</feature>
<feature type="region of interest" description="Disordered" evidence="6">
    <location>
        <begin position="806"/>
        <end position="899"/>
    </location>
</feature>
<feature type="compositionally biased region" description="Polar residues" evidence="6">
    <location>
        <begin position="2590"/>
        <end position="2599"/>
    </location>
</feature>
<feature type="compositionally biased region" description="Basic and acidic residues" evidence="6">
    <location>
        <begin position="2600"/>
        <end position="2623"/>
    </location>
</feature>
<feature type="region of interest" description="Disordered" evidence="6">
    <location>
        <begin position="1165"/>
        <end position="1358"/>
    </location>
</feature>
<dbReference type="EMBL" id="CAJGYM010000005">
    <property type="protein sequence ID" value="CAD6186687.1"/>
    <property type="molecule type" value="Genomic_DNA"/>
</dbReference>
<feature type="compositionally biased region" description="Polar residues" evidence="6">
    <location>
        <begin position="1545"/>
        <end position="1555"/>
    </location>
</feature>
<feature type="compositionally biased region" description="Basic and acidic residues" evidence="6">
    <location>
        <begin position="2500"/>
        <end position="2568"/>
    </location>
</feature>
<gene>
    <name evidence="9" type="ORF">CAUJ_LOCUS2606</name>
</gene>
<evidence type="ECO:0000256" key="6">
    <source>
        <dbReference type="SAM" id="MobiDB-lite"/>
    </source>
</evidence>
<feature type="region of interest" description="Disordered" evidence="6">
    <location>
        <begin position="3143"/>
        <end position="3658"/>
    </location>
</feature>
<feature type="region of interest" description="Disordered" evidence="6">
    <location>
        <begin position="917"/>
        <end position="938"/>
    </location>
</feature>
<feature type="compositionally biased region" description="Basic and acidic residues" evidence="6">
    <location>
        <begin position="2971"/>
        <end position="3009"/>
    </location>
</feature>
<comment type="subcellular location">
    <subcellularLocation>
        <location evidence="1">Cytoplasm</location>
    </subcellularLocation>
</comment>
<dbReference type="CDD" id="cd00063">
    <property type="entry name" value="FN3"/>
    <property type="match status" value="7"/>
</dbReference>
<feature type="region of interest" description="Disordered" evidence="6">
    <location>
        <begin position="965"/>
        <end position="994"/>
    </location>
</feature>
<dbReference type="OrthoDB" id="504170at2759"/>
<evidence type="ECO:0000313" key="9">
    <source>
        <dbReference type="EMBL" id="CAD6186687.1"/>
    </source>
</evidence>
<dbReference type="InterPro" id="IPR013098">
    <property type="entry name" value="Ig_I-set"/>
</dbReference>
<proteinExistence type="predicted"/>
<feature type="compositionally biased region" description="Basic and acidic residues" evidence="6">
    <location>
        <begin position="281"/>
        <end position="321"/>
    </location>
</feature>
<dbReference type="SUPFAM" id="SSF48726">
    <property type="entry name" value="Immunoglobulin"/>
    <property type="match status" value="12"/>
</dbReference>
<feature type="compositionally biased region" description="Basic and acidic residues" evidence="6">
    <location>
        <begin position="4849"/>
        <end position="4910"/>
    </location>
</feature>
<keyword evidence="10" id="KW-1185">Reference proteome</keyword>